<dbReference type="EMBL" id="JTKH01000024">
    <property type="protein sequence ID" value="KII76304.1"/>
    <property type="molecule type" value="Genomic_DNA"/>
</dbReference>
<feature type="region of interest" description="Disordered" evidence="1">
    <location>
        <begin position="54"/>
        <end position="103"/>
    </location>
</feature>
<name>A0A0C2JED8_9VIBR</name>
<accession>A0A0C2JJP1</accession>
<evidence type="ECO:0000256" key="2">
    <source>
        <dbReference type="SAM" id="SignalP"/>
    </source>
</evidence>
<feature type="signal peptide" evidence="2">
    <location>
        <begin position="1"/>
        <end position="22"/>
    </location>
</feature>
<gene>
    <name evidence="3" type="ORF">OJ16_15985</name>
</gene>
<evidence type="ECO:0000313" key="4">
    <source>
        <dbReference type="Proteomes" id="UP000031672"/>
    </source>
</evidence>
<reference evidence="3 4" key="1">
    <citation type="submission" date="2014-11" db="EMBL/GenBank/DDBJ databases">
        <title>Draft Genome Sequence of Vibrio piscirenalis strains CECT 8603T and CECT 8604, two marine Gammaproteobacterium isolated from cultured gilthead sea bream (Sparus aurata).</title>
        <authorList>
            <person name="Arahal D.R."/>
            <person name="Rodrigo-Torres L."/>
            <person name="Lucena T."/>
            <person name="Pujalte M.J."/>
        </authorList>
    </citation>
    <scope>NUCLEOTIDE SEQUENCE [LARGE SCALE GENOMIC DNA]</scope>
    <source>
        <strain evidence="3 4">DCR 1-4-2</strain>
    </source>
</reference>
<protein>
    <recommendedName>
        <fullName evidence="5">Pentapeptide MXKDX repeat protein</fullName>
    </recommendedName>
</protein>
<dbReference type="RefSeq" id="WP_040992242.1">
    <property type="nucleotide sequence ID" value="NZ_JBFRUC010000007.1"/>
</dbReference>
<evidence type="ECO:0000256" key="1">
    <source>
        <dbReference type="SAM" id="MobiDB-lite"/>
    </source>
</evidence>
<sequence length="103" mass="11951">MVRIPTLLSLLCALIISPLALADHHADAVDMDAAKDKMIEKGDKVMDENHDKMMDKQDKMMDKHDGDMKEHKTEMRSKMQHHEEDKKKLMKAAEDTEVKKEMF</sequence>
<proteinExistence type="predicted"/>
<dbReference type="AlphaFoldDB" id="A0A0C2JED8"/>
<evidence type="ECO:0008006" key="5">
    <source>
        <dbReference type="Google" id="ProtNLM"/>
    </source>
</evidence>
<comment type="caution">
    <text evidence="3">The sequence shown here is derived from an EMBL/GenBank/DDBJ whole genome shotgun (WGS) entry which is preliminary data.</text>
</comment>
<evidence type="ECO:0000313" key="3">
    <source>
        <dbReference type="EMBL" id="KII76304.1"/>
    </source>
</evidence>
<accession>A0A0C2JED8</accession>
<feature type="chain" id="PRO_5009758605" description="Pentapeptide MXKDX repeat protein" evidence="2">
    <location>
        <begin position="23"/>
        <end position="103"/>
    </location>
</feature>
<organism evidence="3 4">
    <name type="scientific">Vibrio renipiscarius</name>
    <dbReference type="NCBI Taxonomy" id="1461322"/>
    <lineage>
        <taxon>Bacteria</taxon>
        <taxon>Pseudomonadati</taxon>
        <taxon>Pseudomonadota</taxon>
        <taxon>Gammaproteobacteria</taxon>
        <taxon>Vibrionales</taxon>
        <taxon>Vibrionaceae</taxon>
        <taxon>Vibrio</taxon>
    </lineage>
</organism>
<dbReference type="Proteomes" id="UP000031672">
    <property type="component" value="Unassembled WGS sequence"/>
</dbReference>
<keyword evidence="4" id="KW-1185">Reference proteome</keyword>
<dbReference type="STRING" id="1461322.OJ16_15985"/>
<keyword evidence="2" id="KW-0732">Signal</keyword>